<accession>A0A418SXQ5</accession>
<evidence type="ECO:0000313" key="3">
    <source>
        <dbReference type="EMBL" id="RJE85744.1"/>
    </source>
</evidence>
<protein>
    <submittedName>
        <fullName evidence="3">DUF2235 domain-containing protein</fullName>
    </submittedName>
</protein>
<evidence type="ECO:0000259" key="2">
    <source>
        <dbReference type="Pfam" id="PF09994"/>
    </source>
</evidence>
<dbReference type="PANTHER" id="PTHR33840:SF1">
    <property type="entry name" value="TLE1 PHOSPHOLIPASE DOMAIN-CONTAINING PROTEIN"/>
    <property type="match status" value="1"/>
</dbReference>
<dbReference type="PANTHER" id="PTHR33840">
    <property type="match status" value="1"/>
</dbReference>
<dbReference type="OrthoDB" id="4378831at2"/>
<name>A0A418SXQ5_9RHOB</name>
<dbReference type="EMBL" id="QZCG01000005">
    <property type="protein sequence ID" value="RJE85744.1"/>
    <property type="molecule type" value="Genomic_DNA"/>
</dbReference>
<dbReference type="Pfam" id="PF09994">
    <property type="entry name" value="T6SS_Tle1-like_cat"/>
    <property type="match status" value="1"/>
</dbReference>
<comment type="caution">
    <text evidence="3">The sequence shown here is derived from an EMBL/GenBank/DDBJ whole genome shotgun (WGS) entry which is preliminary data.</text>
</comment>
<dbReference type="AlphaFoldDB" id="A0A418SXQ5"/>
<feature type="region of interest" description="Disordered" evidence="1">
    <location>
        <begin position="340"/>
        <end position="362"/>
    </location>
</feature>
<dbReference type="InterPro" id="IPR018712">
    <property type="entry name" value="Tle1-like_cat"/>
</dbReference>
<dbReference type="RefSeq" id="WP_119747761.1">
    <property type="nucleotide sequence ID" value="NZ_QZCG01000005.1"/>
</dbReference>
<evidence type="ECO:0000256" key="1">
    <source>
        <dbReference type="SAM" id="MobiDB-lite"/>
    </source>
</evidence>
<feature type="domain" description="T6SS Phospholipase effector Tle1-like catalytic" evidence="2">
    <location>
        <begin position="9"/>
        <end position="262"/>
    </location>
</feature>
<dbReference type="SUPFAM" id="SSF53474">
    <property type="entry name" value="alpha/beta-Hydrolases"/>
    <property type="match status" value="1"/>
</dbReference>
<sequence>MTLQRDNRILVVLIDGTFASLEDERRSSVGKIHGLLRGDHGPLDGVQLRLHYMRGQQWNSWRTIPDLIMGQGLTMRIVHAYTWLARNYRPGDRIFLFGYSRGAFAIRSLAGMISRVGLLRQDRVTDRNVRLAWRYYSEGGLEQAMARFRHRRAHDSVPIRMVGCFDTVMALGIRLPLLWMLTEPRFRFHDTHLGPDVQYGFQALALNETRAAFAPILWDDSSQSELIEQMWFKGAHADIGGQLNGLEFARPLANIPLVWMLERAEFAGLPLPKGWKRHFPCDVTAPSVGSWRNWGKAFLARARRVAGQQQTEMLHSTVPRPYPGPARLIGHLAEIAAAPGEGGLRGREDDLDPAFTAKPGEV</sequence>
<dbReference type="Proteomes" id="UP000284202">
    <property type="component" value="Unassembled WGS sequence"/>
</dbReference>
<dbReference type="InterPro" id="IPR029058">
    <property type="entry name" value="AB_hydrolase_fold"/>
</dbReference>
<proteinExistence type="predicted"/>
<evidence type="ECO:0000313" key="4">
    <source>
        <dbReference type="Proteomes" id="UP000284202"/>
    </source>
</evidence>
<gene>
    <name evidence="3" type="ORF">D3P04_08240</name>
</gene>
<reference evidence="4" key="1">
    <citation type="submission" date="2018-09" db="EMBL/GenBank/DDBJ databases">
        <title>Acidovorax cavernicola nov. sp. isolated from Gruta de las Maravillas (Aracena, Spain).</title>
        <authorList>
            <person name="Jurado V."/>
            <person name="Gutierrez-Patricio S."/>
            <person name="Gonzalez-Pimentel J.L."/>
            <person name="Miller A.Z."/>
            <person name="Laiz L."/>
            <person name="Saiz-Jimenez C."/>
        </authorList>
    </citation>
    <scope>NUCLEOTIDE SEQUENCE [LARGE SCALE GENOMIC DNA]</scope>
    <source>
        <strain evidence="4">1011MAR3C25</strain>
    </source>
</reference>
<keyword evidence="4" id="KW-1185">Reference proteome</keyword>
<organism evidence="3 4">
    <name type="scientific">Paracoccus onubensis</name>
    <dbReference type="NCBI Taxonomy" id="1675788"/>
    <lineage>
        <taxon>Bacteria</taxon>
        <taxon>Pseudomonadati</taxon>
        <taxon>Pseudomonadota</taxon>
        <taxon>Alphaproteobacteria</taxon>
        <taxon>Rhodobacterales</taxon>
        <taxon>Paracoccaceae</taxon>
        <taxon>Paracoccus</taxon>
    </lineage>
</organism>